<name>A0A1D1ZNK6_AUXPR</name>
<sequence length="613" mass="63190">SSHVTWMRRVQESIFQREWAPSHPTLSFPGGPWSAGGVAPGMARRPPALPLTVLEEIDEESSTSWADDGPSPAPAPSHDAQTAPVHVRPPGSGAVASSSGRGALRDRVRAAIGRAPPSDPSMPPHPARELSGCASRAPHQVPGVEAEARHHVSPLAVPLPPPPPTHPPALRLAAFLPRQLAQGTPSPPPCNPLDRHWLGAACAAQPMPPRFGDALAALGETRPGAPRPDIPGIALPEIAWDLAGDLPVRMDSPPYSLAVLPSSRPVARCDAEAAADLLRRCRRDPATAARAAGAWREEVLAAACAPAVRALAASYPPAALQDTLRRTPVEEPSVVLGRSAASRQPCDAPVHVAHAADAAPAPRRAPEWPPARPWRDRVAPRRAAGGAPDLAFDPGGVSGGDPSISQPPAAHGFGAWDERCAGALAASLAVVAAEVVRQAAAGCADLAALLADAWNANTALLGGAARRARDQAVRLAAANTALAAEAAAARDAGRAQRLALLELARERQEGEGLRAQVAAARDAQAAAEAASEALRAELAALTRHVEARLRVLSWQFAGRMVGSGSGPAPAPKLPAGQPDASLLAKVEQLERTAVAAALQDHAAKLRGRGGPSN</sequence>
<feature type="region of interest" description="Disordered" evidence="1">
    <location>
        <begin position="21"/>
        <end position="41"/>
    </location>
</feature>
<dbReference type="AlphaFoldDB" id="A0A1D1ZNK6"/>
<feature type="region of interest" description="Disordered" evidence="1">
    <location>
        <begin position="57"/>
        <end position="170"/>
    </location>
</feature>
<reference evidence="2" key="1">
    <citation type="submission" date="2015-08" db="EMBL/GenBank/DDBJ databases">
        <authorList>
            <person name="Babu N.S."/>
            <person name="Beckwith C.J."/>
            <person name="Beseler K.G."/>
            <person name="Brison A."/>
            <person name="Carone J.V."/>
            <person name="Caskin T.P."/>
            <person name="Diamond M."/>
            <person name="Durham M.E."/>
            <person name="Foxe J.M."/>
            <person name="Go M."/>
            <person name="Henderson B.A."/>
            <person name="Jones I.B."/>
            <person name="McGettigan J.A."/>
            <person name="Micheletti S.J."/>
            <person name="Nasrallah M.E."/>
            <person name="Ortiz D."/>
            <person name="Piller C.R."/>
            <person name="Privatt S.R."/>
            <person name="Schneider S.L."/>
            <person name="Sharp S."/>
            <person name="Smith T.C."/>
            <person name="Stanton J.D."/>
            <person name="Ullery H.E."/>
            <person name="Wilson R.J."/>
            <person name="Serrano M.G."/>
            <person name="Buck G."/>
            <person name="Lee V."/>
            <person name="Wang Y."/>
            <person name="Carvalho R."/>
            <person name="Voegtly L."/>
            <person name="Shi R."/>
            <person name="Duckworth R."/>
            <person name="Johnson A."/>
            <person name="Loviza R."/>
            <person name="Walstead R."/>
            <person name="Shah Z."/>
            <person name="Kiflezghi M."/>
            <person name="Wade K."/>
            <person name="Ball S.L."/>
            <person name="Bradley K.W."/>
            <person name="Asai D.J."/>
            <person name="Bowman C.A."/>
            <person name="Russell D.A."/>
            <person name="Pope W.H."/>
            <person name="Jacobs-Sera D."/>
            <person name="Hendrix R.W."/>
            <person name="Hatfull G.F."/>
        </authorList>
    </citation>
    <scope>NUCLEOTIDE SEQUENCE</scope>
</reference>
<evidence type="ECO:0000313" key="2">
    <source>
        <dbReference type="EMBL" id="JAT68508.1"/>
    </source>
</evidence>
<feature type="non-terminal residue" evidence="2">
    <location>
        <position position="1"/>
    </location>
</feature>
<dbReference type="EMBL" id="GDKF01010114">
    <property type="protein sequence ID" value="JAT68508.1"/>
    <property type="molecule type" value="Transcribed_RNA"/>
</dbReference>
<gene>
    <name evidence="2" type="ORF">g.60034</name>
</gene>
<feature type="compositionally biased region" description="Low complexity" evidence="1">
    <location>
        <begin position="91"/>
        <end position="102"/>
    </location>
</feature>
<feature type="region of interest" description="Disordered" evidence="1">
    <location>
        <begin position="355"/>
        <end position="410"/>
    </location>
</feature>
<feature type="compositionally biased region" description="Low complexity" evidence="1">
    <location>
        <begin position="64"/>
        <end position="80"/>
    </location>
</feature>
<evidence type="ECO:0000256" key="1">
    <source>
        <dbReference type="SAM" id="MobiDB-lite"/>
    </source>
</evidence>
<organism evidence="2">
    <name type="scientific">Auxenochlorella protothecoides</name>
    <name type="common">Green microalga</name>
    <name type="synonym">Chlorella protothecoides</name>
    <dbReference type="NCBI Taxonomy" id="3075"/>
    <lineage>
        <taxon>Eukaryota</taxon>
        <taxon>Viridiplantae</taxon>
        <taxon>Chlorophyta</taxon>
        <taxon>core chlorophytes</taxon>
        <taxon>Trebouxiophyceae</taxon>
        <taxon>Chlorellales</taxon>
        <taxon>Chlorellaceae</taxon>
        <taxon>Auxenochlorella</taxon>
    </lineage>
</organism>
<proteinExistence type="predicted"/>
<protein>
    <submittedName>
        <fullName evidence="2">Uncharacterized protein</fullName>
    </submittedName>
</protein>
<accession>A0A1D1ZNK6</accession>
<feature type="compositionally biased region" description="Pro residues" evidence="1">
    <location>
        <begin position="157"/>
        <end position="167"/>
    </location>
</feature>